<dbReference type="Proteomes" id="UP000593572">
    <property type="component" value="Unassembled WGS sequence"/>
</dbReference>
<proteinExistence type="predicted"/>
<dbReference type="InterPro" id="IPR006805">
    <property type="entry name" value="Anth_synth_I_N"/>
</dbReference>
<evidence type="ECO:0000259" key="1">
    <source>
        <dbReference type="Pfam" id="PF04715"/>
    </source>
</evidence>
<dbReference type="Pfam" id="PF04715">
    <property type="entry name" value="Anth_synt_I_N"/>
    <property type="match status" value="1"/>
</dbReference>
<dbReference type="GO" id="GO:0000162">
    <property type="term" value="P:L-tryptophan biosynthetic process"/>
    <property type="evidence" value="ECO:0007669"/>
    <property type="project" value="TreeGrafter"/>
</dbReference>
<name>A0A7J8L7Y3_9ROSI</name>
<evidence type="ECO:0000313" key="3">
    <source>
        <dbReference type="Proteomes" id="UP000593572"/>
    </source>
</evidence>
<dbReference type="InterPro" id="IPR019999">
    <property type="entry name" value="Anth_synth_I-like"/>
</dbReference>
<gene>
    <name evidence="2" type="ORF">Golob_019560</name>
</gene>
<keyword evidence="3" id="KW-1185">Reference proteome</keyword>
<dbReference type="PANTHER" id="PTHR11236:SF9">
    <property type="entry name" value="ANTHRANILATE SYNTHASE COMPONENT 1"/>
    <property type="match status" value="1"/>
</dbReference>
<dbReference type="PANTHER" id="PTHR11236">
    <property type="entry name" value="AMINOBENZOATE/ANTHRANILATE SYNTHASE"/>
    <property type="match status" value="1"/>
</dbReference>
<dbReference type="AlphaFoldDB" id="A0A7J8L7Y3"/>
<reference evidence="2 3" key="1">
    <citation type="journal article" date="2019" name="Genome Biol. Evol.">
        <title>Insights into the evolution of the New World diploid cottons (Gossypium, subgenus Houzingenia) based on genome sequencing.</title>
        <authorList>
            <person name="Grover C.E."/>
            <person name="Arick M.A. 2nd"/>
            <person name="Thrash A."/>
            <person name="Conover J.L."/>
            <person name="Sanders W.S."/>
            <person name="Peterson D.G."/>
            <person name="Frelichowski J.E."/>
            <person name="Scheffler J.A."/>
            <person name="Scheffler B.E."/>
            <person name="Wendel J.F."/>
        </authorList>
    </citation>
    <scope>NUCLEOTIDE SEQUENCE [LARGE SCALE GENOMIC DNA]</scope>
    <source>
        <strain evidence="2">157</strain>
        <tissue evidence="2">Leaf</tissue>
    </source>
</reference>
<sequence length="191" mass="21337">MAAIETLAFTPRQLPSNPLQFSSTVSVNLNPRFSGFRSRSISLIGSTSRVRTLRCTSLSSSPSIVDQSVKFREASKNGNLVPLYRCIFSDHLTPVIAYRCLVKEDDRDAPSFLFESVEPGLLASSVGRYSVVGAQPSIEIVAKENMVTIMNHEEGSKIEEIVDDPMTVPRRIMERWEPQRIDELPEIFCGE</sequence>
<dbReference type="Gene3D" id="3.60.120.10">
    <property type="entry name" value="Anthranilate synthase"/>
    <property type="match status" value="1"/>
</dbReference>
<accession>A0A7J8L7Y3</accession>
<comment type="caution">
    <text evidence="2">The sequence shown here is derived from an EMBL/GenBank/DDBJ whole genome shotgun (WGS) entry which is preliminary data.</text>
</comment>
<dbReference type="InterPro" id="IPR005801">
    <property type="entry name" value="ADC_synthase"/>
</dbReference>
<evidence type="ECO:0000313" key="2">
    <source>
        <dbReference type="EMBL" id="MBA0548462.1"/>
    </source>
</evidence>
<feature type="domain" description="Anthranilate synthase component I N-terminal" evidence="1">
    <location>
        <begin position="90"/>
        <end position="185"/>
    </location>
</feature>
<dbReference type="EMBL" id="JABEZX010000001">
    <property type="protein sequence ID" value="MBA0548462.1"/>
    <property type="molecule type" value="Genomic_DNA"/>
</dbReference>
<organism evidence="2 3">
    <name type="scientific">Gossypium lobatum</name>
    <dbReference type="NCBI Taxonomy" id="34289"/>
    <lineage>
        <taxon>Eukaryota</taxon>
        <taxon>Viridiplantae</taxon>
        <taxon>Streptophyta</taxon>
        <taxon>Embryophyta</taxon>
        <taxon>Tracheophyta</taxon>
        <taxon>Spermatophyta</taxon>
        <taxon>Magnoliopsida</taxon>
        <taxon>eudicotyledons</taxon>
        <taxon>Gunneridae</taxon>
        <taxon>Pentapetalae</taxon>
        <taxon>rosids</taxon>
        <taxon>malvids</taxon>
        <taxon>Malvales</taxon>
        <taxon>Malvaceae</taxon>
        <taxon>Malvoideae</taxon>
        <taxon>Gossypium</taxon>
    </lineage>
</organism>
<dbReference type="SUPFAM" id="SSF56322">
    <property type="entry name" value="ADC synthase"/>
    <property type="match status" value="1"/>
</dbReference>
<protein>
    <recommendedName>
        <fullName evidence="1">Anthranilate synthase component I N-terminal domain-containing protein</fullName>
    </recommendedName>
</protein>